<protein>
    <submittedName>
        <fullName evidence="1">Uncharacterized protein</fullName>
    </submittedName>
</protein>
<proteinExistence type="predicted"/>
<dbReference type="EMBL" id="AP017928">
    <property type="protein sequence ID" value="BBA33816.1"/>
    <property type="molecule type" value="Genomic_DNA"/>
</dbReference>
<dbReference type="Gene3D" id="3.40.50.150">
    <property type="entry name" value="Vaccinia Virus protein VP39"/>
    <property type="match status" value="1"/>
</dbReference>
<gene>
    <name evidence="1" type="ORF">sS8_1862</name>
</gene>
<evidence type="ECO:0000313" key="1">
    <source>
        <dbReference type="EMBL" id="BBA33816.1"/>
    </source>
</evidence>
<dbReference type="RefSeq" id="WP_170161009.1">
    <property type="nucleotide sequence ID" value="NZ_AP017928.1"/>
</dbReference>
<evidence type="ECO:0000313" key="2">
    <source>
        <dbReference type="Proteomes" id="UP000266313"/>
    </source>
</evidence>
<accession>A0A250KQL2</accession>
<keyword evidence="2" id="KW-1185">Reference proteome</keyword>
<name>A0A250KQL2_9GAMM</name>
<sequence length="49" mass="5532">MDRYLYFKDMVERVAGIEGDIVECGLSIGHGALLFTLFSDYTGVPQLYK</sequence>
<reference evidence="1 2" key="1">
    <citation type="submission" date="2016-12" db="EMBL/GenBank/DDBJ databases">
        <title>Genome sequencing of Methylocaldum marinum.</title>
        <authorList>
            <person name="Takeuchi M."/>
            <person name="Kamagata Y."/>
            <person name="Hiraoka S."/>
            <person name="Oshima K."/>
            <person name="Hattori M."/>
            <person name="Iwasaki W."/>
        </authorList>
    </citation>
    <scope>NUCLEOTIDE SEQUENCE [LARGE SCALE GENOMIC DNA]</scope>
    <source>
        <strain evidence="1 2">S8</strain>
    </source>
</reference>
<dbReference type="AlphaFoldDB" id="A0A250KQL2"/>
<dbReference type="InterPro" id="IPR029063">
    <property type="entry name" value="SAM-dependent_MTases_sf"/>
</dbReference>
<dbReference type="Proteomes" id="UP000266313">
    <property type="component" value="Chromosome"/>
</dbReference>
<organism evidence="1 2">
    <name type="scientific">Methylocaldum marinum</name>
    <dbReference type="NCBI Taxonomy" id="1432792"/>
    <lineage>
        <taxon>Bacteria</taxon>
        <taxon>Pseudomonadati</taxon>
        <taxon>Pseudomonadota</taxon>
        <taxon>Gammaproteobacteria</taxon>
        <taxon>Methylococcales</taxon>
        <taxon>Methylococcaceae</taxon>
        <taxon>Methylocaldum</taxon>
    </lineage>
</organism>
<dbReference type="KEGG" id="mmai:sS8_1862"/>